<feature type="transmembrane region" description="Helical" evidence="5">
    <location>
        <begin position="88"/>
        <end position="110"/>
    </location>
</feature>
<dbReference type="Proteomes" id="UP000076574">
    <property type="component" value="Unassembled WGS sequence"/>
</dbReference>
<dbReference type="PANTHER" id="PTHR31474">
    <property type="entry name" value="HR-LIKE LESION-INDUCER"/>
    <property type="match status" value="1"/>
</dbReference>
<comment type="caution">
    <text evidence="6">The sequence shown here is derived from an EMBL/GenBank/DDBJ whole genome shotgun (WGS) entry which is preliminary data.</text>
</comment>
<protein>
    <recommendedName>
        <fullName evidence="8">DoxX family protein</fullName>
    </recommendedName>
</protein>
<name>A0A161SSP9_9BRAD</name>
<evidence type="ECO:0000313" key="7">
    <source>
        <dbReference type="Proteomes" id="UP000076574"/>
    </source>
</evidence>
<evidence type="ECO:0000256" key="5">
    <source>
        <dbReference type="SAM" id="Phobius"/>
    </source>
</evidence>
<dbReference type="STRING" id="943830.A4A58_23315"/>
<accession>A0A161SSP9</accession>
<sequence>MPAFITFGRILFAVIFIASGASKFLDLSATADAIASKVIPTIPAVVTPYATQLEGLAGMELKQILAIAVATLELVGGILVALNLGARFFALVLVLFVMAATFYFHDFWNLTGPEAKNQMIHALKNLSLIGGLFMIAGIGRSARLPGGYNEV</sequence>
<dbReference type="AlphaFoldDB" id="A0A161SSP9"/>
<feature type="transmembrane region" description="Helical" evidence="5">
    <location>
        <begin position="122"/>
        <end position="142"/>
    </location>
</feature>
<dbReference type="EMBL" id="LVYV01000004">
    <property type="protein sequence ID" value="KZD24402.1"/>
    <property type="molecule type" value="Genomic_DNA"/>
</dbReference>
<keyword evidence="2 5" id="KW-0812">Transmembrane</keyword>
<evidence type="ECO:0000256" key="3">
    <source>
        <dbReference type="ARBA" id="ARBA00022989"/>
    </source>
</evidence>
<keyword evidence="3 5" id="KW-1133">Transmembrane helix</keyword>
<gene>
    <name evidence="6" type="ORF">A4A58_23315</name>
</gene>
<dbReference type="Pfam" id="PF07681">
    <property type="entry name" value="DoxX"/>
    <property type="match status" value="1"/>
</dbReference>
<evidence type="ECO:0000256" key="2">
    <source>
        <dbReference type="ARBA" id="ARBA00022692"/>
    </source>
</evidence>
<dbReference type="InterPro" id="IPR032808">
    <property type="entry name" value="DoxX"/>
</dbReference>
<evidence type="ECO:0008006" key="8">
    <source>
        <dbReference type="Google" id="ProtNLM"/>
    </source>
</evidence>
<dbReference type="OrthoDB" id="9810206at2"/>
<dbReference type="RefSeq" id="WP_068731101.1">
    <property type="nucleotide sequence ID" value="NZ_LVYV01000004.1"/>
</dbReference>
<evidence type="ECO:0000313" key="6">
    <source>
        <dbReference type="EMBL" id="KZD24402.1"/>
    </source>
</evidence>
<comment type="subcellular location">
    <subcellularLocation>
        <location evidence="1">Membrane</location>
        <topology evidence="1">Multi-pass membrane protein</topology>
    </subcellularLocation>
</comment>
<feature type="transmembrane region" description="Helical" evidence="5">
    <location>
        <begin position="64"/>
        <end position="82"/>
    </location>
</feature>
<evidence type="ECO:0000256" key="1">
    <source>
        <dbReference type="ARBA" id="ARBA00004141"/>
    </source>
</evidence>
<evidence type="ECO:0000256" key="4">
    <source>
        <dbReference type="ARBA" id="ARBA00023136"/>
    </source>
</evidence>
<keyword evidence="4 5" id="KW-0472">Membrane</keyword>
<feature type="transmembrane region" description="Helical" evidence="5">
    <location>
        <begin position="6"/>
        <end position="25"/>
    </location>
</feature>
<dbReference type="GO" id="GO:0016020">
    <property type="term" value="C:membrane"/>
    <property type="evidence" value="ECO:0007669"/>
    <property type="project" value="UniProtKB-SubCell"/>
</dbReference>
<organism evidence="6 7">
    <name type="scientific">Tardiphaga robiniae</name>
    <dbReference type="NCBI Taxonomy" id="943830"/>
    <lineage>
        <taxon>Bacteria</taxon>
        <taxon>Pseudomonadati</taxon>
        <taxon>Pseudomonadota</taxon>
        <taxon>Alphaproteobacteria</taxon>
        <taxon>Hyphomicrobiales</taxon>
        <taxon>Nitrobacteraceae</taxon>
        <taxon>Tardiphaga</taxon>
    </lineage>
</organism>
<proteinExistence type="predicted"/>
<dbReference type="PANTHER" id="PTHR31474:SF1">
    <property type="entry name" value="EXPRESSED PROTEIN"/>
    <property type="match status" value="1"/>
</dbReference>
<reference evidence="6 7" key="1">
    <citation type="submission" date="2016-03" db="EMBL/GenBank/DDBJ databases">
        <title>Microsymbionts genomes from the relict species Vavilovia formosa (Stev.) Fed.</title>
        <authorList>
            <person name="Kopat V."/>
            <person name="Chirak E."/>
            <person name="Kimeklis A."/>
            <person name="Andronov E."/>
        </authorList>
    </citation>
    <scope>NUCLEOTIDE SEQUENCE [LARGE SCALE GENOMIC DNA]</scope>
    <source>
        <strain evidence="6 7">Vaf07</strain>
    </source>
</reference>
<keyword evidence="7" id="KW-1185">Reference proteome</keyword>